<keyword evidence="4 8" id="KW-1133">Transmembrane helix</keyword>
<evidence type="ECO:0000256" key="2">
    <source>
        <dbReference type="ARBA" id="ARBA00022448"/>
    </source>
</evidence>
<dbReference type="EMBL" id="HBEF01024529">
    <property type="protein sequence ID" value="CAD8343057.1"/>
    <property type="molecule type" value="Transcribed_RNA"/>
</dbReference>
<evidence type="ECO:0000256" key="3">
    <source>
        <dbReference type="ARBA" id="ARBA00022692"/>
    </source>
</evidence>
<organism evidence="11">
    <name type="scientific">Craspedostauros australis</name>
    <dbReference type="NCBI Taxonomy" id="1486917"/>
    <lineage>
        <taxon>Eukaryota</taxon>
        <taxon>Sar</taxon>
        <taxon>Stramenopiles</taxon>
        <taxon>Ochrophyta</taxon>
        <taxon>Bacillariophyta</taxon>
        <taxon>Bacillariophyceae</taxon>
        <taxon>Bacillariophycidae</taxon>
        <taxon>Naviculales</taxon>
        <taxon>Naviculaceae</taxon>
        <taxon>Craspedostauros</taxon>
    </lineage>
</organism>
<evidence type="ECO:0000256" key="1">
    <source>
        <dbReference type="ARBA" id="ARBA00004211"/>
    </source>
</evidence>
<feature type="region of interest" description="Disordered" evidence="7">
    <location>
        <begin position="1"/>
        <end position="39"/>
    </location>
</feature>
<keyword evidence="3 8" id="KW-0812">Transmembrane</keyword>
<feature type="transmembrane region" description="Helical" evidence="8">
    <location>
        <begin position="109"/>
        <end position="131"/>
    </location>
</feature>
<keyword evidence="5 8" id="KW-0472">Membrane</keyword>
<evidence type="ECO:0000256" key="4">
    <source>
        <dbReference type="ARBA" id="ARBA00022989"/>
    </source>
</evidence>
<dbReference type="EMBL" id="HBEF01024530">
    <property type="protein sequence ID" value="CAD8343058.1"/>
    <property type="molecule type" value="Transcribed_RNA"/>
</dbReference>
<comment type="subcellular location">
    <subcellularLocation>
        <location evidence="1">Membrane</location>
        <topology evidence="1">Single-pass type IV membrane protein</topology>
    </subcellularLocation>
</comment>
<dbReference type="Pfam" id="PF03908">
    <property type="entry name" value="Sec20"/>
    <property type="match status" value="1"/>
</dbReference>
<feature type="coiled-coil region" evidence="6">
    <location>
        <begin position="70"/>
        <end position="109"/>
    </location>
</feature>
<gene>
    <name evidence="10" type="ORF">CAUS1442_LOCUS15192</name>
    <name evidence="11" type="ORF">CAUS1442_LOCUS15193</name>
</gene>
<evidence type="ECO:0000256" key="8">
    <source>
        <dbReference type="SAM" id="Phobius"/>
    </source>
</evidence>
<feature type="compositionally biased region" description="Low complexity" evidence="7">
    <location>
        <begin position="26"/>
        <end position="39"/>
    </location>
</feature>
<evidence type="ECO:0000256" key="7">
    <source>
        <dbReference type="SAM" id="MobiDB-lite"/>
    </source>
</evidence>
<name>A0A6T6I4F4_9STRA</name>
<accession>A0A6T6I4F4</accession>
<evidence type="ECO:0000313" key="11">
    <source>
        <dbReference type="EMBL" id="CAD8343058.1"/>
    </source>
</evidence>
<keyword evidence="6" id="KW-0175">Coiled coil</keyword>
<feature type="compositionally biased region" description="Basic residues" evidence="7">
    <location>
        <begin position="14"/>
        <end position="25"/>
    </location>
</feature>
<evidence type="ECO:0000256" key="5">
    <source>
        <dbReference type="ARBA" id="ARBA00023136"/>
    </source>
</evidence>
<dbReference type="AlphaFoldDB" id="A0A6T6I4F4"/>
<evidence type="ECO:0000313" key="10">
    <source>
        <dbReference type="EMBL" id="CAD8343057.1"/>
    </source>
</evidence>
<dbReference type="GO" id="GO:0016020">
    <property type="term" value="C:membrane"/>
    <property type="evidence" value="ECO:0007669"/>
    <property type="project" value="UniProtKB-SubCell"/>
</dbReference>
<evidence type="ECO:0000256" key="6">
    <source>
        <dbReference type="SAM" id="Coils"/>
    </source>
</evidence>
<evidence type="ECO:0000259" key="9">
    <source>
        <dbReference type="Pfam" id="PF03908"/>
    </source>
</evidence>
<sequence length="140" mass="16048">MAQGNSTSAVEHMRNRKKLLSRSRAKAGGSKSSSQATTASEAQFIQKSLQRTQTLLQDGLHRVNHVSSAIDDDEKALQQLMDDQKSLEVKQAEKALSALRRAQQRERNVLTASIVFFLWVVFYIMYVRVLYRFNIFAYFF</sequence>
<keyword evidence="2" id="KW-0813">Transport</keyword>
<feature type="domain" description="Sec20 C-terminal" evidence="9">
    <location>
        <begin position="41"/>
        <end position="129"/>
    </location>
</feature>
<protein>
    <recommendedName>
        <fullName evidence="9">Sec20 C-terminal domain-containing protein</fullName>
    </recommendedName>
</protein>
<reference evidence="11" key="1">
    <citation type="submission" date="2021-01" db="EMBL/GenBank/DDBJ databases">
        <authorList>
            <person name="Corre E."/>
            <person name="Pelletier E."/>
            <person name="Niang G."/>
            <person name="Scheremetjew M."/>
            <person name="Finn R."/>
            <person name="Kale V."/>
            <person name="Holt S."/>
            <person name="Cochrane G."/>
            <person name="Meng A."/>
            <person name="Brown T."/>
            <person name="Cohen L."/>
        </authorList>
    </citation>
    <scope>NUCLEOTIDE SEQUENCE</scope>
    <source>
        <strain evidence="11">CCMP3328</strain>
    </source>
</reference>
<proteinExistence type="predicted"/>
<dbReference type="InterPro" id="IPR056173">
    <property type="entry name" value="Sec20_C"/>
</dbReference>